<evidence type="ECO:0000256" key="1">
    <source>
        <dbReference type="SAM" id="MobiDB-lite"/>
    </source>
</evidence>
<accession>A0A0D3I417</accession>
<evidence type="ECO:0000313" key="3">
    <source>
        <dbReference type="Proteomes" id="UP000013827"/>
    </source>
</evidence>
<reference evidence="3" key="1">
    <citation type="journal article" date="2013" name="Nature">
        <title>Pan genome of the phytoplankton Emiliania underpins its global distribution.</title>
        <authorList>
            <person name="Read B.A."/>
            <person name="Kegel J."/>
            <person name="Klute M.J."/>
            <person name="Kuo A."/>
            <person name="Lefebvre S.C."/>
            <person name="Maumus F."/>
            <person name="Mayer C."/>
            <person name="Miller J."/>
            <person name="Monier A."/>
            <person name="Salamov A."/>
            <person name="Young J."/>
            <person name="Aguilar M."/>
            <person name="Claverie J.M."/>
            <person name="Frickenhaus S."/>
            <person name="Gonzalez K."/>
            <person name="Herman E.K."/>
            <person name="Lin Y.C."/>
            <person name="Napier J."/>
            <person name="Ogata H."/>
            <person name="Sarno A.F."/>
            <person name="Shmutz J."/>
            <person name="Schroeder D."/>
            <person name="de Vargas C."/>
            <person name="Verret F."/>
            <person name="von Dassow P."/>
            <person name="Valentin K."/>
            <person name="Van de Peer Y."/>
            <person name="Wheeler G."/>
            <person name="Dacks J.B."/>
            <person name="Delwiche C.F."/>
            <person name="Dyhrman S.T."/>
            <person name="Glockner G."/>
            <person name="John U."/>
            <person name="Richards T."/>
            <person name="Worden A.Z."/>
            <person name="Zhang X."/>
            <person name="Grigoriev I.V."/>
            <person name="Allen A.E."/>
            <person name="Bidle K."/>
            <person name="Borodovsky M."/>
            <person name="Bowler C."/>
            <person name="Brownlee C."/>
            <person name="Cock J.M."/>
            <person name="Elias M."/>
            <person name="Gladyshev V.N."/>
            <person name="Groth M."/>
            <person name="Guda C."/>
            <person name="Hadaegh A."/>
            <person name="Iglesias-Rodriguez M.D."/>
            <person name="Jenkins J."/>
            <person name="Jones B.M."/>
            <person name="Lawson T."/>
            <person name="Leese F."/>
            <person name="Lindquist E."/>
            <person name="Lobanov A."/>
            <person name="Lomsadze A."/>
            <person name="Malik S.B."/>
            <person name="Marsh M.E."/>
            <person name="Mackinder L."/>
            <person name="Mock T."/>
            <person name="Mueller-Roeber B."/>
            <person name="Pagarete A."/>
            <person name="Parker M."/>
            <person name="Probert I."/>
            <person name="Quesneville H."/>
            <person name="Raines C."/>
            <person name="Rensing S.A."/>
            <person name="Riano-Pachon D.M."/>
            <person name="Richier S."/>
            <person name="Rokitta S."/>
            <person name="Shiraiwa Y."/>
            <person name="Soanes D.M."/>
            <person name="van der Giezen M."/>
            <person name="Wahlund T.M."/>
            <person name="Williams B."/>
            <person name="Wilson W."/>
            <person name="Wolfe G."/>
            <person name="Wurch L.L."/>
        </authorList>
    </citation>
    <scope>NUCLEOTIDE SEQUENCE</scope>
</reference>
<feature type="region of interest" description="Disordered" evidence="1">
    <location>
        <begin position="1"/>
        <end position="39"/>
    </location>
</feature>
<dbReference type="AlphaFoldDB" id="A0A0D3I417"/>
<sequence length="251" mass="26192">MPRSFAAWNEKRRPIARCATSPHAEPPEGFSHTQPTSPQIQGLNIDELVSQLTENELMLAPSAASLQPALLLGSEAEWSPPPDTALIHPVAAGQPGESGRDSAAMETDALPLAACQLGPGTCAIAMHPAAHVPAHLHAPVGGLAVQLGPEVQLAQPVEGSAAHLGRATFAAAGPSSDEGATEPPLVWSACRCPVSADSNGVPIVPGPAGIASVSGYAVAVRLHSPLLYWAERSRWMWHKKWCLPRITVLVT</sequence>
<dbReference type="Proteomes" id="UP000013827">
    <property type="component" value="Unassembled WGS sequence"/>
</dbReference>
<name>A0A0D3I417_EMIH1</name>
<dbReference type="HOGENOM" id="CLU_1109440_0_0_1"/>
<dbReference type="KEGG" id="ehx:EMIHUDRAFT_453594"/>
<keyword evidence="3" id="KW-1185">Reference proteome</keyword>
<dbReference type="PaxDb" id="2903-EOD06002"/>
<dbReference type="GeneID" id="17252049"/>
<protein>
    <submittedName>
        <fullName evidence="2">Uncharacterized protein</fullName>
    </submittedName>
</protein>
<reference evidence="2" key="2">
    <citation type="submission" date="2024-10" db="UniProtKB">
        <authorList>
            <consortium name="EnsemblProtists"/>
        </authorList>
    </citation>
    <scope>IDENTIFICATION</scope>
</reference>
<dbReference type="RefSeq" id="XP_005758431.1">
    <property type="nucleotide sequence ID" value="XM_005758374.1"/>
</dbReference>
<dbReference type="EnsemblProtists" id="EOD06002">
    <property type="protein sequence ID" value="EOD06002"/>
    <property type="gene ID" value="EMIHUDRAFT_453594"/>
</dbReference>
<evidence type="ECO:0000313" key="2">
    <source>
        <dbReference type="EnsemblProtists" id="EOD06002"/>
    </source>
</evidence>
<organism evidence="2 3">
    <name type="scientific">Emiliania huxleyi (strain CCMP1516)</name>
    <dbReference type="NCBI Taxonomy" id="280463"/>
    <lineage>
        <taxon>Eukaryota</taxon>
        <taxon>Haptista</taxon>
        <taxon>Haptophyta</taxon>
        <taxon>Prymnesiophyceae</taxon>
        <taxon>Isochrysidales</taxon>
        <taxon>Noelaerhabdaceae</taxon>
        <taxon>Emiliania</taxon>
    </lineage>
</organism>
<proteinExistence type="predicted"/>